<name>D7A1X8_ANCN5</name>
<keyword evidence="17" id="KW-1185">Reference proteome</keyword>
<dbReference type="GO" id="GO:0019693">
    <property type="term" value="P:ribose phosphate metabolic process"/>
    <property type="evidence" value="ECO:0007669"/>
    <property type="project" value="TreeGrafter"/>
</dbReference>
<evidence type="ECO:0000313" key="17">
    <source>
        <dbReference type="Proteomes" id="UP000006633"/>
    </source>
</evidence>
<feature type="binding site" evidence="13">
    <location>
        <position position="116"/>
    </location>
    <ligand>
        <name>Mg(2+)</name>
        <dbReference type="ChEBI" id="CHEBI:18420"/>
        <label>1</label>
    </ligand>
</feature>
<evidence type="ECO:0000256" key="13">
    <source>
        <dbReference type="PIRSR" id="PIRSR604385-2"/>
    </source>
</evidence>
<comment type="similarity">
    <text evidence="2">Belongs to the Nudix hydrolase family. NudF subfamily.</text>
</comment>
<comment type="cofactor">
    <cofactor evidence="1 13">
        <name>Mg(2+)</name>
        <dbReference type="ChEBI" id="CHEBI:18420"/>
    </cofactor>
</comment>
<dbReference type="Proteomes" id="UP000006633">
    <property type="component" value="Chromosome"/>
</dbReference>
<reference evidence="16 17" key="1">
    <citation type="journal article" date="2012" name="Stand. Genomic Sci.">
        <title>Complete genome sequence of the facultatively chemolithoautotrophic and methylotrophic alpha Proteobacterium Starkeya novella type strain (ATCC 8093(T)).</title>
        <authorList>
            <person name="Kappler U."/>
            <person name="Davenport K."/>
            <person name="Beatson S."/>
            <person name="Lucas S."/>
            <person name="Lapidus A."/>
            <person name="Copeland A."/>
            <person name="Berry K.W."/>
            <person name="Glavina Del Rio T."/>
            <person name="Hammon N."/>
            <person name="Dalin E."/>
            <person name="Tice H."/>
            <person name="Pitluck S."/>
            <person name="Richardson P."/>
            <person name="Bruce D."/>
            <person name="Goodwin L.A."/>
            <person name="Han C."/>
            <person name="Tapia R."/>
            <person name="Detter J.C."/>
            <person name="Chang Y.J."/>
            <person name="Jeffries C.D."/>
            <person name="Land M."/>
            <person name="Hauser L."/>
            <person name="Kyrpides N.C."/>
            <person name="Goker M."/>
            <person name="Ivanova N."/>
            <person name="Klenk H.P."/>
            <person name="Woyke T."/>
        </authorList>
    </citation>
    <scope>NUCLEOTIDE SEQUENCE [LARGE SCALE GENOMIC DNA]</scope>
    <source>
        <strain evidence="17">ATCC 8093 / DSM 506 / JCM 20403 / CCM 1077 / IAM 12100 / NBRC 12443 / NCIMB 10456</strain>
    </source>
</reference>
<evidence type="ECO:0000256" key="4">
    <source>
        <dbReference type="ARBA" id="ARBA00013297"/>
    </source>
</evidence>
<dbReference type="eggNOG" id="COG0494">
    <property type="taxonomic scope" value="Bacteria"/>
</dbReference>
<dbReference type="STRING" id="639283.Snov_0260"/>
<feature type="domain" description="Nudix hydrolase" evidence="15">
    <location>
        <begin position="55"/>
        <end position="194"/>
    </location>
</feature>
<dbReference type="PANTHER" id="PTHR11839:SF5">
    <property type="entry name" value="ADP-RIBOSE PYROPHOSPHATASE"/>
    <property type="match status" value="1"/>
</dbReference>
<gene>
    <name evidence="16" type="ordered locus">Snov_0260</name>
</gene>
<dbReference type="GO" id="GO:0019144">
    <property type="term" value="F:ADP-sugar diphosphatase activity"/>
    <property type="evidence" value="ECO:0007669"/>
    <property type="project" value="TreeGrafter"/>
</dbReference>
<evidence type="ECO:0000256" key="14">
    <source>
        <dbReference type="PIRSR" id="PIRSR604385-3"/>
    </source>
</evidence>
<dbReference type="CDD" id="cd24155">
    <property type="entry name" value="NUDIX_ADPRase"/>
    <property type="match status" value="1"/>
</dbReference>
<dbReference type="RefSeq" id="WP_013165099.1">
    <property type="nucleotide sequence ID" value="NC_014217.1"/>
</dbReference>
<keyword evidence="6 16" id="KW-0378">Hydrolase</keyword>
<feature type="short sequence motif" description="Nudix box" evidence="14">
    <location>
        <begin position="97"/>
        <end position="119"/>
    </location>
</feature>
<dbReference type="PANTHER" id="PTHR11839">
    <property type="entry name" value="UDP/ADP-SUGAR PYROPHOSPHATASE"/>
    <property type="match status" value="1"/>
</dbReference>
<evidence type="ECO:0000256" key="9">
    <source>
        <dbReference type="ARBA" id="ARBA00030162"/>
    </source>
</evidence>
<dbReference type="HOGENOM" id="CLU_062658_6_1_5"/>
<keyword evidence="7 13" id="KW-0460">Magnesium</keyword>
<dbReference type="InterPro" id="IPR015797">
    <property type="entry name" value="NUDIX_hydrolase-like_dom_sf"/>
</dbReference>
<dbReference type="Pfam" id="PF00293">
    <property type="entry name" value="NUDIX"/>
    <property type="match status" value="1"/>
</dbReference>
<feature type="binding site" evidence="13">
    <location>
        <position position="164"/>
    </location>
    <ligand>
        <name>Mg(2+)</name>
        <dbReference type="ChEBI" id="CHEBI:18420"/>
        <label>1</label>
    </ligand>
</feature>
<dbReference type="GO" id="GO:0005829">
    <property type="term" value="C:cytosol"/>
    <property type="evidence" value="ECO:0007669"/>
    <property type="project" value="TreeGrafter"/>
</dbReference>
<accession>D7A1X8</accession>
<sequence length="215" mass="22932">MTDRAGIGELADRSIDVALTEPVSVGSGFRAYHRVIATLDGAGGAPLRQQRDILRVGPVVAVLAYDPVAACFVMIRQFRLGAQLATGVGELVEIAAGLIDPGEKPEDAARRECREEIGVEPRALLPATQFLPTPGVTDEFATLYIGLVDSREVPAEAGEPGETEHTRPFLVPVDEAMASLHAPFPGAFANGFVMLALQWFALNRGRVDAFAWPNG</sequence>
<protein>
    <recommendedName>
        <fullName evidence="4">ADP-ribose pyrophosphatase</fullName>
        <ecNumber evidence="3">3.6.1.13</ecNumber>
    </recommendedName>
    <alternativeName>
        <fullName evidence="9">ADP-ribose diphosphatase</fullName>
    </alternativeName>
    <alternativeName>
        <fullName evidence="11">ADP-ribose phosphohydrolase</fullName>
    </alternativeName>
    <alternativeName>
        <fullName evidence="10">Adenosine diphosphoribose pyrophosphatase</fullName>
    </alternativeName>
</protein>
<keyword evidence="5 13" id="KW-0479">Metal-binding</keyword>
<dbReference type="OrthoDB" id="5292471at2"/>
<evidence type="ECO:0000256" key="3">
    <source>
        <dbReference type="ARBA" id="ARBA00012453"/>
    </source>
</evidence>
<comment type="function">
    <text evidence="8">Acts on ADP-mannose and ADP-glucose as well as ADP-ribose. Prevents glycogen biosynthesis. The reaction catalyzed by this enzyme is a limiting step of the gluconeogenic process.</text>
</comment>
<dbReference type="SUPFAM" id="SSF55811">
    <property type="entry name" value="Nudix"/>
    <property type="match status" value="1"/>
</dbReference>
<evidence type="ECO:0000259" key="15">
    <source>
        <dbReference type="PROSITE" id="PS51462"/>
    </source>
</evidence>
<evidence type="ECO:0000256" key="11">
    <source>
        <dbReference type="ARBA" id="ARBA00033056"/>
    </source>
</evidence>
<dbReference type="PROSITE" id="PS51462">
    <property type="entry name" value="NUDIX"/>
    <property type="match status" value="1"/>
</dbReference>
<evidence type="ECO:0000256" key="8">
    <source>
        <dbReference type="ARBA" id="ARBA00025164"/>
    </source>
</evidence>
<dbReference type="InterPro" id="IPR004385">
    <property type="entry name" value="NDP_pyrophosphatase"/>
</dbReference>
<dbReference type="EC" id="3.6.1.13" evidence="3"/>
<dbReference type="EMBL" id="CP002026">
    <property type="protein sequence ID" value="ADH87594.1"/>
    <property type="molecule type" value="Genomic_DNA"/>
</dbReference>
<feature type="binding site" evidence="13">
    <location>
        <position position="96"/>
    </location>
    <ligand>
        <name>Mg(2+)</name>
        <dbReference type="ChEBI" id="CHEBI:18420"/>
        <label>1</label>
    </ligand>
</feature>
<dbReference type="GO" id="GO:0047631">
    <property type="term" value="F:ADP-ribose diphosphatase activity"/>
    <property type="evidence" value="ECO:0007669"/>
    <property type="project" value="UniProtKB-EC"/>
</dbReference>
<dbReference type="Gene3D" id="3.90.79.10">
    <property type="entry name" value="Nucleoside Triphosphate Pyrophosphohydrolase"/>
    <property type="match status" value="1"/>
</dbReference>
<evidence type="ECO:0000256" key="5">
    <source>
        <dbReference type="ARBA" id="ARBA00022723"/>
    </source>
</evidence>
<evidence type="ECO:0000256" key="2">
    <source>
        <dbReference type="ARBA" id="ARBA00007482"/>
    </source>
</evidence>
<evidence type="ECO:0000256" key="7">
    <source>
        <dbReference type="ARBA" id="ARBA00022842"/>
    </source>
</evidence>
<proteinExistence type="inferred from homology"/>
<evidence type="ECO:0000256" key="12">
    <source>
        <dbReference type="ARBA" id="ARBA00049546"/>
    </source>
</evidence>
<dbReference type="InterPro" id="IPR000086">
    <property type="entry name" value="NUDIX_hydrolase_dom"/>
</dbReference>
<comment type="catalytic activity">
    <reaction evidence="12">
        <text>ADP-D-ribose + H2O = D-ribose 5-phosphate + AMP + 2 H(+)</text>
        <dbReference type="Rhea" id="RHEA:10412"/>
        <dbReference type="ChEBI" id="CHEBI:15377"/>
        <dbReference type="ChEBI" id="CHEBI:15378"/>
        <dbReference type="ChEBI" id="CHEBI:57967"/>
        <dbReference type="ChEBI" id="CHEBI:78346"/>
        <dbReference type="ChEBI" id="CHEBI:456215"/>
        <dbReference type="EC" id="3.6.1.13"/>
    </reaction>
</comment>
<dbReference type="GO" id="GO:0006753">
    <property type="term" value="P:nucleoside phosphate metabolic process"/>
    <property type="evidence" value="ECO:0007669"/>
    <property type="project" value="TreeGrafter"/>
</dbReference>
<dbReference type="GO" id="GO:0046872">
    <property type="term" value="F:metal ion binding"/>
    <property type="evidence" value="ECO:0007669"/>
    <property type="project" value="UniProtKB-KW"/>
</dbReference>
<evidence type="ECO:0000256" key="6">
    <source>
        <dbReference type="ARBA" id="ARBA00022801"/>
    </source>
</evidence>
<feature type="binding site" evidence="13">
    <location>
        <position position="112"/>
    </location>
    <ligand>
        <name>Mg(2+)</name>
        <dbReference type="ChEBI" id="CHEBI:18420"/>
        <label>1</label>
    </ligand>
</feature>
<evidence type="ECO:0000313" key="16">
    <source>
        <dbReference type="EMBL" id="ADH87594.1"/>
    </source>
</evidence>
<organism evidence="16 17">
    <name type="scientific">Ancylobacter novellus (strain ATCC 8093 / DSM 506 / JCM 20403 / CCM 1077 / IAM 12100 / NBRC 12443 / NCIMB 10456)</name>
    <name type="common">Starkeya novella</name>
    <dbReference type="NCBI Taxonomy" id="639283"/>
    <lineage>
        <taxon>Bacteria</taxon>
        <taxon>Pseudomonadati</taxon>
        <taxon>Pseudomonadota</taxon>
        <taxon>Alphaproteobacteria</taxon>
        <taxon>Hyphomicrobiales</taxon>
        <taxon>Xanthobacteraceae</taxon>
        <taxon>Ancylobacter</taxon>
    </lineage>
</organism>
<dbReference type="AlphaFoldDB" id="D7A1X8"/>
<evidence type="ECO:0000256" key="1">
    <source>
        <dbReference type="ARBA" id="ARBA00001946"/>
    </source>
</evidence>
<evidence type="ECO:0000256" key="10">
    <source>
        <dbReference type="ARBA" id="ARBA00030308"/>
    </source>
</evidence>
<dbReference type="NCBIfam" id="TIGR00052">
    <property type="entry name" value="nudix-type nucleoside diphosphatase, YffH/AdpP family"/>
    <property type="match status" value="1"/>
</dbReference>
<dbReference type="KEGG" id="sno:Snov_0260"/>